<comment type="caution">
    <text evidence="8">The sequence shown here is derived from an EMBL/GenBank/DDBJ whole genome shotgun (WGS) entry which is preliminary data.</text>
</comment>
<feature type="transmembrane region" description="Helical" evidence="6">
    <location>
        <begin position="186"/>
        <end position="210"/>
    </location>
</feature>
<feature type="domain" description="Rhodopsin" evidence="7">
    <location>
        <begin position="55"/>
        <end position="288"/>
    </location>
</feature>
<dbReference type="Pfam" id="PF20684">
    <property type="entry name" value="Fung_rhodopsin"/>
    <property type="match status" value="1"/>
</dbReference>
<keyword evidence="3 6" id="KW-1133">Transmembrane helix</keyword>
<evidence type="ECO:0000256" key="6">
    <source>
        <dbReference type="SAM" id="Phobius"/>
    </source>
</evidence>
<dbReference type="PANTHER" id="PTHR33048">
    <property type="entry name" value="PTH11-LIKE INTEGRAL MEMBRANE PROTEIN (AFU_ORTHOLOGUE AFUA_5G11245)"/>
    <property type="match status" value="1"/>
</dbReference>
<feature type="transmembrane region" description="Helical" evidence="6">
    <location>
        <begin position="117"/>
        <end position="135"/>
    </location>
</feature>
<keyword evidence="2 6" id="KW-0812">Transmembrane</keyword>
<evidence type="ECO:0000313" key="8">
    <source>
        <dbReference type="EMBL" id="KAK8026363.1"/>
    </source>
</evidence>
<reference evidence="8 9" key="1">
    <citation type="submission" date="2023-01" db="EMBL/GenBank/DDBJ databases">
        <title>Analysis of 21 Apiospora genomes using comparative genomics revels a genus with tremendous synthesis potential of carbohydrate active enzymes and secondary metabolites.</title>
        <authorList>
            <person name="Sorensen T."/>
        </authorList>
    </citation>
    <scope>NUCLEOTIDE SEQUENCE [LARGE SCALE GENOMIC DNA]</scope>
    <source>
        <strain evidence="8 9">CBS 20057</strain>
    </source>
</reference>
<organism evidence="8 9">
    <name type="scientific">Apiospora marii</name>
    <dbReference type="NCBI Taxonomy" id="335849"/>
    <lineage>
        <taxon>Eukaryota</taxon>
        <taxon>Fungi</taxon>
        <taxon>Dikarya</taxon>
        <taxon>Ascomycota</taxon>
        <taxon>Pezizomycotina</taxon>
        <taxon>Sordariomycetes</taxon>
        <taxon>Xylariomycetidae</taxon>
        <taxon>Amphisphaeriales</taxon>
        <taxon>Apiosporaceae</taxon>
        <taxon>Apiospora</taxon>
    </lineage>
</organism>
<keyword evidence="4 6" id="KW-0472">Membrane</keyword>
<dbReference type="InterPro" id="IPR049326">
    <property type="entry name" value="Rhodopsin_dom_fungi"/>
</dbReference>
<name>A0ABR1S3E2_9PEZI</name>
<protein>
    <recommendedName>
        <fullName evidence="7">Rhodopsin domain-containing protein</fullName>
    </recommendedName>
</protein>
<sequence>MGNMYSGPMKQRSPESEGSVFARIVSSNFAPGQPQVVVDASIWAMFTFSTLFITLRFYCRLVRSGRLLPDDYVLAAGWVCMLASASLLTKLMSLGFMDTSFNPDQIILFLRSSQTCNMVALSLTKTSFAVTLIPITREWKRYLVWFIIGSISLAFIIHSILLWRPMCLATSSYDLPVSCWDATRAVILNIFSSLYSSLADFVLALLPWRVLMDLQMKRSEKISVAVGMSFGIIAGITGVVKVVRSATTLDFNASDFQYNLISFWIFSLAEPNATLVAACVPVLRVMFRDAKTTYYRSKSPSTGGYIRPTNHNTGAFAAKDPNFVDTRSERRILDGGIIRTREIAIDFDEDRSFEMWEHSPAQKHSRVSHKTHL</sequence>
<feature type="transmembrane region" description="Helical" evidence="6">
    <location>
        <begin position="142"/>
        <end position="166"/>
    </location>
</feature>
<dbReference type="InterPro" id="IPR052337">
    <property type="entry name" value="SAT4-like"/>
</dbReference>
<gene>
    <name evidence="8" type="ORF">PG991_003419</name>
</gene>
<feature type="transmembrane region" description="Helical" evidence="6">
    <location>
        <begin position="71"/>
        <end position="97"/>
    </location>
</feature>
<evidence type="ECO:0000256" key="5">
    <source>
        <dbReference type="ARBA" id="ARBA00038359"/>
    </source>
</evidence>
<feature type="transmembrane region" description="Helical" evidence="6">
    <location>
        <begin position="263"/>
        <end position="287"/>
    </location>
</feature>
<comment type="subcellular location">
    <subcellularLocation>
        <location evidence="1">Membrane</location>
        <topology evidence="1">Multi-pass membrane protein</topology>
    </subcellularLocation>
</comment>
<evidence type="ECO:0000313" key="9">
    <source>
        <dbReference type="Proteomes" id="UP001396898"/>
    </source>
</evidence>
<dbReference type="Proteomes" id="UP001396898">
    <property type="component" value="Unassembled WGS sequence"/>
</dbReference>
<feature type="transmembrane region" description="Helical" evidence="6">
    <location>
        <begin position="222"/>
        <end position="243"/>
    </location>
</feature>
<dbReference type="PANTHER" id="PTHR33048:SF42">
    <property type="entry name" value="INTEGRAL MEMBRANE PROTEIN"/>
    <property type="match status" value="1"/>
</dbReference>
<feature type="transmembrane region" description="Helical" evidence="6">
    <location>
        <begin position="40"/>
        <end position="59"/>
    </location>
</feature>
<evidence type="ECO:0000256" key="2">
    <source>
        <dbReference type="ARBA" id="ARBA00022692"/>
    </source>
</evidence>
<keyword evidence="9" id="KW-1185">Reference proteome</keyword>
<evidence type="ECO:0000256" key="3">
    <source>
        <dbReference type="ARBA" id="ARBA00022989"/>
    </source>
</evidence>
<evidence type="ECO:0000259" key="7">
    <source>
        <dbReference type="Pfam" id="PF20684"/>
    </source>
</evidence>
<accession>A0ABR1S3E2</accession>
<evidence type="ECO:0000256" key="4">
    <source>
        <dbReference type="ARBA" id="ARBA00023136"/>
    </source>
</evidence>
<evidence type="ECO:0000256" key="1">
    <source>
        <dbReference type="ARBA" id="ARBA00004141"/>
    </source>
</evidence>
<comment type="similarity">
    <text evidence="5">Belongs to the SAT4 family.</text>
</comment>
<proteinExistence type="inferred from homology"/>
<dbReference type="EMBL" id="JAQQWI010000007">
    <property type="protein sequence ID" value="KAK8026363.1"/>
    <property type="molecule type" value="Genomic_DNA"/>
</dbReference>